<keyword evidence="3" id="KW-1185">Reference proteome</keyword>
<name>A0ABW5YJR2_9FLAO</name>
<dbReference type="EMBL" id="JBHUPC010000012">
    <property type="protein sequence ID" value="MFD2891274.1"/>
    <property type="molecule type" value="Genomic_DNA"/>
</dbReference>
<protein>
    <submittedName>
        <fullName evidence="2">DUF6705 family protein</fullName>
    </submittedName>
</protein>
<sequence>MKNTIYILITTLVYSFSSAQTIVDMAGNRQNEHYKNGQYYIKDINNYMLSYIGTWRYVDGNKEFRITLTKVTKYHDVFALTNDNHFIDALYITYQKYENGQLVYNSPQDEYPTGIIKEFGKLNMSFTDYERNNETFPVDLILMPIGNNQYNLKFRLDMFEKRNTYFEQHPNEPYFSVPNNIVMNKL</sequence>
<reference evidence="3" key="1">
    <citation type="journal article" date="2019" name="Int. J. Syst. Evol. Microbiol.">
        <title>The Global Catalogue of Microorganisms (GCM) 10K type strain sequencing project: providing services to taxonomists for standard genome sequencing and annotation.</title>
        <authorList>
            <consortium name="The Broad Institute Genomics Platform"/>
            <consortium name="The Broad Institute Genome Sequencing Center for Infectious Disease"/>
            <person name="Wu L."/>
            <person name="Ma J."/>
        </authorList>
    </citation>
    <scope>NUCLEOTIDE SEQUENCE [LARGE SCALE GENOMIC DNA]</scope>
    <source>
        <strain evidence="3">KCTC 22671</strain>
    </source>
</reference>
<accession>A0ABW5YJR2</accession>
<proteinExistence type="predicted"/>
<evidence type="ECO:0000259" key="1">
    <source>
        <dbReference type="Pfam" id="PF20448"/>
    </source>
</evidence>
<dbReference type="RefSeq" id="WP_379810839.1">
    <property type="nucleotide sequence ID" value="NZ_JBHUPC010000012.1"/>
</dbReference>
<evidence type="ECO:0000313" key="2">
    <source>
        <dbReference type="EMBL" id="MFD2891274.1"/>
    </source>
</evidence>
<organism evidence="2 3">
    <name type="scientific">Flavobacterium chuncheonense</name>
    <dbReference type="NCBI Taxonomy" id="2026653"/>
    <lineage>
        <taxon>Bacteria</taxon>
        <taxon>Pseudomonadati</taxon>
        <taxon>Bacteroidota</taxon>
        <taxon>Flavobacteriia</taxon>
        <taxon>Flavobacteriales</taxon>
        <taxon>Flavobacteriaceae</taxon>
        <taxon>Flavobacterium</taxon>
    </lineage>
</organism>
<dbReference type="InterPro" id="IPR046551">
    <property type="entry name" value="DUF6705"/>
</dbReference>
<comment type="caution">
    <text evidence="2">The sequence shown here is derived from an EMBL/GenBank/DDBJ whole genome shotgun (WGS) entry which is preliminary data.</text>
</comment>
<gene>
    <name evidence="2" type="ORF">ACFS5J_04515</name>
</gene>
<evidence type="ECO:0000313" key="3">
    <source>
        <dbReference type="Proteomes" id="UP001597534"/>
    </source>
</evidence>
<feature type="domain" description="DUF6705" evidence="1">
    <location>
        <begin position="1"/>
        <end position="106"/>
    </location>
</feature>
<dbReference type="Pfam" id="PF20448">
    <property type="entry name" value="DUF6705"/>
    <property type="match status" value="1"/>
</dbReference>
<dbReference type="Proteomes" id="UP001597534">
    <property type="component" value="Unassembled WGS sequence"/>
</dbReference>